<keyword evidence="8" id="KW-0150">Chloroplast</keyword>
<dbReference type="GO" id="GO:0009507">
    <property type="term" value="C:chloroplast"/>
    <property type="evidence" value="ECO:0007669"/>
    <property type="project" value="UniProtKB-SubCell"/>
</dbReference>
<keyword evidence="8" id="KW-0934">Plastid</keyword>
<feature type="region of interest" description="Disordered" evidence="5">
    <location>
        <begin position="224"/>
        <end position="276"/>
    </location>
</feature>
<dbReference type="SUPFAM" id="SSF50104">
    <property type="entry name" value="Translation proteins SH3-like domain"/>
    <property type="match status" value="1"/>
</dbReference>
<dbReference type="GO" id="GO:0016740">
    <property type="term" value="F:transferase activity"/>
    <property type="evidence" value="ECO:0007669"/>
    <property type="project" value="InterPro"/>
</dbReference>
<dbReference type="EMBL" id="OK136185">
    <property type="protein sequence ID" value="UXD06408.1"/>
    <property type="molecule type" value="Genomic_DNA"/>
</dbReference>
<dbReference type="PANTHER" id="PTHR13691">
    <property type="entry name" value="RIBOSOMAL PROTEIN L2"/>
    <property type="match status" value="1"/>
</dbReference>
<dbReference type="GO" id="GO:0003735">
    <property type="term" value="F:structural constituent of ribosome"/>
    <property type="evidence" value="ECO:0007669"/>
    <property type="project" value="InterPro"/>
</dbReference>
<dbReference type="FunFam" id="2.40.50.140:FF:000003">
    <property type="entry name" value="50S ribosomal protein L2"/>
    <property type="match status" value="1"/>
</dbReference>
<proteinExistence type="inferred from homology"/>
<reference evidence="8" key="2">
    <citation type="journal article" date="2022" name="Mol. Phylogenet. Evol.">
        <title>Maturyoshka: A maturase inside a maturase, and other peculiarities of the novel chloroplast genomes of marine euglenophytes.</title>
        <authorList>
            <person name="Maciszewski K."/>
            <person name="Dabbagh N."/>
            <person name="Preisfeld A."/>
            <person name="Karnkowska A."/>
        </authorList>
    </citation>
    <scope>NUCLEOTIDE SEQUENCE</scope>
</reference>
<dbReference type="InterPro" id="IPR022669">
    <property type="entry name" value="Ribosomal_uL2_C"/>
</dbReference>
<evidence type="ECO:0000259" key="7">
    <source>
        <dbReference type="SMART" id="SM01383"/>
    </source>
</evidence>
<dbReference type="HAMAP" id="MF_01320_B">
    <property type="entry name" value="Ribosomal_uL2_B"/>
    <property type="match status" value="1"/>
</dbReference>
<comment type="subcellular location">
    <subcellularLocation>
        <location evidence="4">Plastid</location>
        <location evidence="4">Chloroplast</location>
    </subcellularLocation>
</comment>
<reference evidence="8" key="1">
    <citation type="submission" date="2021-09" db="EMBL/GenBank/DDBJ databases">
        <authorList>
            <person name="Maciszewski K."/>
            <person name="Dabbagh N."/>
            <person name="Preisfeld A."/>
            <person name="Karnkowska A."/>
        </authorList>
    </citation>
    <scope>NUCLEOTIDE SEQUENCE</scope>
</reference>
<dbReference type="PIRSF" id="PIRSF002158">
    <property type="entry name" value="Ribosomal_L2"/>
    <property type="match status" value="1"/>
</dbReference>
<evidence type="ECO:0000256" key="1">
    <source>
        <dbReference type="ARBA" id="ARBA00005636"/>
    </source>
</evidence>
<evidence type="ECO:0000256" key="2">
    <source>
        <dbReference type="ARBA" id="ARBA00022980"/>
    </source>
</evidence>
<dbReference type="InterPro" id="IPR005880">
    <property type="entry name" value="Ribosomal_uL2_bac/org-type"/>
</dbReference>
<name>A0A977K892_9EUGL</name>
<dbReference type="GO" id="GO:0032543">
    <property type="term" value="P:mitochondrial translation"/>
    <property type="evidence" value="ECO:0007669"/>
    <property type="project" value="TreeGrafter"/>
</dbReference>
<dbReference type="InterPro" id="IPR022666">
    <property type="entry name" value="Ribosomal_uL2_RNA-bd_dom"/>
</dbReference>
<dbReference type="InterPro" id="IPR014722">
    <property type="entry name" value="Rib_uL2_dom2"/>
</dbReference>
<dbReference type="Pfam" id="PF03947">
    <property type="entry name" value="Ribosomal_L2_C"/>
    <property type="match status" value="1"/>
</dbReference>
<evidence type="ECO:0000313" key="8">
    <source>
        <dbReference type="EMBL" id="UXD06408.1"/>
    </source>
</evidence>
<comment type="subunit">
    <text evidence="4">Part of the 50S ribosomal subunit.</text>
</comment>
<gene>
    <name evidence="4" type="primary">rpl2</name>
</gene>
<dbReference type="AlphaFoldDB" id="A0A977K892"/>
<dbReference type="InterPro" id="IPR002171">
    <property type="entry name" value="Ribosomal_uL2"/>
</dbReference>
<comment type="similarity">
    <text evidence="1 4">Belongs to the universal ribosomal protein uL2 family.</text>
</comment>
<dbReference type="FunFam" id="2.30.30.30:FF:000001">
    <property type="entry name" value="50S ribosomal protein L2"/>
    <property type="match status" value="1"/>
</dbReference>
<dbReference type="GO" id="GO:0005762">
    <property type="term" value="C:mitochondrial large ribosomal subunit"/>
    <property type="evidence" value="ECO:0007669"/>
    <property type="project" value="TreeGrafter"/>
</dbReference>
<sequence length="276" mass="30729">MGIRFYKAYTSGTRNRTSFNFSEITKVKPEKSLVSYNHRVKGRNNRGIITSRNRGGGHKRLYRKIDFKRDILGVEAKVFSIEYDPNRNARIALLHYFNGEKRYILCPRGLVVGDILSSGFNVPIKVGNALPLKNIPLGTEVHNLELQSGKGGQLIRAAGCLAQIVAKEGNFVTVRMPSGEVRLIKKNCWATIGQVGNIEASNLILGKAGRRRWLGKKSKVRGVVMNPCDHSHGGGEGRSPIGRSRPVTPWGKPALGIKTRKSKRQSNVYILRSRKE</sequence>
<dbReference type="FunFam" id="4.10.950.10:FF:000001">
    <property type="entry name" value="50S ribosomal protein L2"/>
    <property type="match status" value="1"/>
</dbReference>
<dbReference type="InterPro" id="IPR014726">
    <property type="entry name" value="Ribosomal_uL2_dom3"/>
</dbReference>
<dbReference type="InterPro" id="IPR012340">
    <property type="entry name" value="NA-bd_OB-fold"/>
</dbReference>
<geneLocation type="chloroplast" evidence="8"/>
<keyword evidence="2 4" id="KW-0689">Ribosomal protein</keyword>
<accession>A0A977K892</accession>
<evidence type="ECO:0000256" key="4">
    <source>
        <dbReference type="HAMAP-Rule" id="MF_01320"/>
    </source>
</evidence>
<feature type="domain" description="Large ribosomal subunit protein uL2 RNA-binding" evidence="7">
    <location>
        <begin position="42"/>
        <end position="118"/>
    </location>
</feature>
<dbReference type="SMART" id="SM01382">
    <property type="entry name" value="Ribosomal_L2_C"/>
    <property type="match status" value="1"/>
</dbReference>
<dbReference type="NCBIfam" id="TIGR01171">
    <property type="entry name" value="rplB_bact"/>
    <property type="match status" value="1"/>
</dbReference>
<organism evidence="8">
    <name type="scientific">Eutreptiella sp. CCMP389</name>
    <dbReference type="NCBI Taxonomy" id="96781"/>
    <lineage>
        <taxon>Eukaryota</taxon>
        <taxon>Discoba</taxon>
        <taxon>Euglenozoa</taxon>
        <taxon>Euglenida</taxon>
        <taxon>Spirocuta</taxon>
        <taxon>Euglenophyceae</taxon>
        <taxon>Eutreptiales</taxon>
        <taxon>Eutreptiaceae</taxon>
        <taxon>Eutreptiella</taxon>
    </lineage>
</organism>
<protein>
    <recommendedName>
        <fullName evidence="4">Large ribosomal subunit protein uL2c</fullName>
    </recommendedName>
</protein>
<evidence type="ECO:0000256" key="5">
    <source>
        <dbReference type="SAM" id="MobiDB-lite"/>
    </source>
</evidence>
<evidence type="ECO:0000259" key="6">
    <source>
        <dbReference type="SMART" id="SM01382"/>
    </source>
</evidence>
<dbReference type="GO" id="GO:0019843">
    <property type="term" value="F:rRNA binding"/>
    <property type="evidence" value="ECO:0007669"/>
    <property type="project" value="UniProtKB-UniRule"/>
</dbReference>
<dbReference type="SUPFAM" id="SSF50249">
    <property type="entry name" value="Nucleic acid-binding proteins"/>
    <property type="match status" value="1"/>
</dbReference>
<dbReference type="Gene3D" id="2.30.30.30">
    <property type="match status" value="1"/>
</dbReference>
<dbReference type="SMART" id="SM01383">
    <property type="entry name" value="Ribosomal_L2"/>
    <property type="match status" value="1"/>
</dbReference>
<dbReference type="PANTHER" id="PTHR13691:SF5">
    <property type="entry name" value="LARGE RIBOSOMAL SUBUNIT PROTEIN UL2M"/>
    <property type="match status" value="1"/>
</dbReference>
<dbReference type="Gene3D" id="4.10.950.10">
    <property type="entry name" value="Ribosomal protein L2, domain 3"/>
    <property type="match status" value="1"/>
</dbReference>
<keyword evidence="3 4" id="KW-0687">Ribonucleoprotein</keyword>
<feature type="domain" description="Large ribosomal subunit protein uL2 C-terminal" evidence="6">
    <location>
        <begin position="124"/>
        <end position="253"/>
    </location>
</feature>
<dbReference type="Gene3D" id="2.40.50.140">
    <property type="entry name" value="Nucleic acid-binding proteins"/>
    <property type="match status" value="1"/>
</dbReference>
<dbReference type="InterPro" id="IPR008991">
    <property type="entry name" value="Translation_prot_SH3-like_sf"/>
</dbReference>
<evidence type="ECO:0000256" key="3">
    <source>
        <dbReference type="ARBA" id="ARBA00023274"/>
    </source>
</evidence>
<dbReference type="Pfam" id="PF00181">
    <property type="entry name" value="Ribosomal_L2_N"/>
    <property type="match status" value="1"/>
</dbReference>